<evidence type="ECO:0000256" key="7">
    <source>
        <dbReference type="ARBA" id="ARBA00023015"/>
    </source>
</evidence>
<keyword evidence="3" id="KW-0479">Metal-binding</keyword>
<dbReference type="GO" id="GO:0005634">
    <property type="term" value="C:nucleus"/>
    <property type="evidence" value="ECO:0007669"/>
    <property type="project" value="UniProtKB-SubCell"/>
</dbReference>
<reference evidence="14 15" key="1">
    <citation type="submission" date="2024-05" db="EMBL/GenBank/DDBJ databases">
        <authorList>
            <person name="Wallberg A."/>
        </authorList>
    </citation>
    <scope>NUCLEOTIDE SEQUENCE [LARGE SCALE GENOMIC DNA]</scope>
</reference>
<feature type="domain" description="C2H2-type" evidence="13">
    <location>
        <begin position="90"/>
        <end position="112"/>
    </location>
</feature>
<keyword evidence="8" id="KW-0238">DNA-binding</keyword>
<evidence type="ECO:0000256" key="6">
    <source>
        <dbReference type="ARBA" id="ARBA00022833"/>
    </source>
</evidence>
<evidence type="ECO:0000256" key="11">
    <source>
        <dbReference type="PROSITE-ProRule" id="PRU00042"/>
    </source>
</evidence>
<keyword evidence="10" id="KW-0539">Nucleus</keyword>
<dbReference type="GO" id="GO:0008270">
    <property type="term" value="F:zinc ion binding"/>
    <property type="evidence" value="ECO:0007669"/>
    <property type="project" value="UniProtKB-KW"/>
</dbReference>
<proteinExistence type="inferred from homology"/>
<comment type="similarity">
    <text evidence="2">Belongs to the krueppel C2H2-type zinc-finger protein family.</text>
</comment>
<sequence length="121" mass="13929">EGHQFSEDKWNQEVGSTSKSSEDFSSLYERKNAHICPFCSKNFATNFTLTNHIRTHTGEKPFACSFCSYRTAVKTNLNHHIRTHTGEKPFACSHCPYRASDKSNLNKHIKSHMFNLDNFTI</sequence>
<evidence type="ECO:0000259" key="13">
    <source>
        <dbReference type="PROSITE" id="PS50157"/>
    </source>
</evidence>
<dbReference type="FunFam" id="3.30.160.60:FF:000145">
    <property type="entry name" value="Zinc finger protein 574"/>
    <property type="match status" value="1"/>
</dbReference>
<dbReference type="InterPro" id="IPR036236">
    <property type="entry name" value="Znf_C2H2_sf"/>
</dbReference>
<dbReference type="Pfam" id="PF13894">
    <property type="entry name" value="zf-C2H2_4"/>
    <property type="match status" value="1"/>
</dbReference>
<keyword evidence="15" id="KW-1185">Reference proteome</keyword>
<dbReference type="AlphaFoldDB" id="A0AAV2QD41"/>
<keyword evidence="7" id="KW-0805">Transcription regulation</keyword>
<accession>A0AAV2QD41</accession>
<dbReference type="GO" id="GO:0000978">
    <property type="term" value="F:RNA polymerase II cis-regulatory region sequence-specific DNA binding"/>
    <property type="evidence" value="ECO:0007669"/>
    <property type="project" value="TreeGrafter"/>
</dbReference>
<dbReference type="Pfam" id="PF13909">
    <property type="entry name" value="zf-H2C2_5"/>
    <property type="match status" value="1"/>
</dbReference>
<evidence type="ECO:0000256" key="12">
    <source>
        <dbReference type="SAM" id="MobiDB-lite"/>
    </source>
</evidence>
<dbReference type="PROSITE" id="PS50157">
    <property type="entry name" value="ZINC_FINGER_C2H2_2"/>
    <property type="match status" value="3"/>
</dbReference>
<comment type="subcellular location">
    <subcellularLocation>
        <location evidence="1">Nucleus</location>
    </subcellularLocation>
</comment>
<keyword evidence="9" id="KW-0804">Transcription</keyword>
<evidence type="ECO:0000256" key="3">
    <source>
        <dbReference type="ARBA" id="ARBA00022723"/>
    </source>
</evidence>
<keyword evidence="5 11" id="KW-0863">Zinc-finger</keyword>
<dbReference type="GO" id="GO:0000981">
    <property type="term" value="F:DNA-binding transcription factor activity, RNA polymerase II-specific"/>
    <property type="evidence" value="ECO:0007669"/>
    <property type="project" value="TreeGrafter"/>
</dbReference>
<evidence type="ECO:0000256" key="5">
    <source>
        <dbReference type="ARBA" id="ARBA00022771"/>
    </source>
</evidence>
<dbReference type="PANTHER" id="PTHR23235">
    <property type="entry name" value="KRUEPPEL-LIKE TRANSCRIPTION FACTOR"/>
    <property type="match status" value="1"/>
</dbReference>
<evidence type="ECO:0000256" key="9">
    <source>
        <dbReference type="ARBA" id="ARBA00023163"/>
    </source>
</evidence>
<dbReference type="PANTHER" id="PTHR23235:SF142">
    <property type="entry name" value="ZINC FINGER PROTEIN 384"/>
    <property type="match status" value="1"/>
</dbReference>
<feature type="non-terminal residue" evidence="14">
    <location>
        <position position="1"/>
    </location>
</feature>
<evidence type="ECO:0000256" key="10">
    <source>
        <dbReference type="ARBA" id="ARBA00023242"/>
    </source>
</evidence>
<dbReference type="Pfam" id="PF00096">
    <property type="entry name" value="zf-C2H2"/>
    <property type="match status" value="1"/>
</dbReference>
<dbReference type="SUPFAM" id="SSF57667">
    <property type="entry name" value="beta-beta-alpha zinc fingers"/>
    <property type="match status" value="2"/>
</dbReference>
<comment type="caution">
    <text evidence="14">The sequence shown here is derived from an EMBL/GenBank/DDBJ whole genome shotgun (WGS) entry which is preliminary data.</text>
</comment>
<dbReference type="PROSITE" id="PS00028">
    <property type="entry name" value="ZINC_FINGER_C2H2_1"/>
    <property type="match status" value="1"/>
</dbReference>
<feature type="domain" description="C2H2-type" evidence="13">
    <location>
        <begin position="62"/>
        <end position="89"/>
    </location>
</feature>
<dbReference type="SMART" id="SM00355">
    <property type="entry name" value="ZnF_C2H2"/>
    <property type="match status" value="3"/>
</dbReference>
<keyword evidence="6" id="KW-0862">Zinc</keyword>
<dbReference type="EMBL" id="CAXKWB010004819">
    <property type="protein sequence ID" value="CAL4075644.1"/>
    <property type="molecule type" value="Genomic_DNA"/>
</dbReference>
<dbReference type="InterPro" id="IPR013087">
    <property type="entry name" value="Znf_C2H2_type"/>
</dbReference>
<evidence type="ECO:0000256" key="2">
    <source>
        <dbReference type="ARBA" id="ARBA00006991"/>
    </source>
</evidence>
<evidence type="ECO:0000256" key="8">
    <source>
        <dbReference type="ARBA" id="ARBA00023125"/>
    </source>
</evidence>
<evidence type="ECO:0000313" key="15">
    <source>
        <dbReference type="Proteomes" id="UP001497623"/>
    </source>
</evidence>
<protein>
    <recommendedName>
        <fullName evidence="13">C2H2-type domain-containing protein</fullName>
    </recommendedName>
</protein>
<name>A0AAV2QD41_MEGNR</name>
<dbReference type="FunFam" id="3.30.160.60:FF:001156">
    <property type="entry name" value="Zinc finger protein 407"/>
    <property type="match status" value="1"/>
</dbReference>
<gene>
    <name evidence="14" type="ORF">MNOR_LOCUS9823</name>
</gene>
<dbReference type="FunFam" id="3.30.160.60:FF:001839">
    <property type="entry name" value="Uncharacterized protein"/>
    <property type="match status" value="1"/>
</dbReference>
<evidence type="ECO:0000256" key="1">
    <source>
        <dbReference type="ARBA" id="ARBA00004123"/>
    </source>
</evidence>
<feature type="region of interest" description="Disordered" evidence="12">
    <location>
        <begin position="1"/>
        <end position="21"/>
    </location>
</feature>
<evidence type="ECO:0000313" key="14">
    <source>
        <dbReference type="EMBL" id="CAL4075644.1"/>
    </source>
</evidence>
<evidence type="ECO:0000256" key="4">
    <source>
        <dbReference type="ARBA" id="ARBA00022737"/>
    </source>
</evidence>
<feature type="domain" description="C2H2-type" evidence="13">
    <location>
        <begin position="34"/>
        <end position="61"/>
    </location>
</feature>
<feature type="compositionally biased region" description="Basic and acidic residues" evidence="12">
    <location>
        <begin position="1"/>
        <end position="11"/>
    </location>
</feature>
<organism evidence="14 15">
    <name type="scientific">Meganyctiphanes norvegica</name>
    <name type="common">Northern krill</name>
    <name type="synonym">Thysanopoda norvegica</name>
    <dbReference type="NCBI Taxonomy" id="48144"/>
    <lineage>
        <taxon>Eukaryota</taxon>
        <taxon>Metazoa</taxon>
        <taxon>Ecdysozoa</taxon>
        <taxon>Arthropoda</taxon>
        <taxon>Crustacea</taxon>
        <taxon>Multicrustacea</taxon>
        <taxon>Malacostraca</taxon>
        <taxon>Eumalacostraca</taxon>
        <taxon>Eucarida</taxon>
        <taxon>Euphausiacea</taxon>
        <taxon>Euphausiidae</taxon>
        <taxon>Meganyctiphanes</taxon>
    </lineage>
</organism>
<keyword evidence="4" id="KW-0677">Repeat</keyword>
<dbReference type="Proteomes" id="UP001497623">
    <property type="component" value="Unassembled WGS sequence"/>
</dbReference>
<dbReference type="Gene3D" id="3.30.160.60">
    <property type="entry name" value="Classic Zinc Finger"/>
    <property type="match status" value="3"/>
</dbReference>